<protein>
    <recommendedName>
        <fullName evidence="9">Ig-like domain-containing protein</fullName>
    </recommendedName>
</protein>
<evidence type="ECO:0000259" key="2">
    <source>
        <dbReference type="Pfam" id="PF23664"/>
    </source>
</evidence>
<dbReference type="Pfam" id="PF24519">
    <property type="entry name" value="Ig-like_Pom152_1"/>
    <property type="match status" value="1"/>
</dbReference>
<dbReference type="Pfam" id="PF24527">
    <property type="entry name" value="Ig-like_Pom152_9"/>
    <property type="match status" value="1"/>
</dbReference>
<organism evidence="7 8">
    <name type="scientific">Gymnopilus dilepis</name>
    <dbReference type="NCBI Taxonomy" id="231916"/>
    <lineage>
        <taxon>Eukaryota</taxon>
        <taxon>Fungi</taxon>
        <taxon>Dikarya</taxon>
        <taxon>Basidiomycota</taxon>
        <taxon>Agaricomycotina</taxon>
        <taxon>Agaricomycetes</taxon>
        <taxon>Agaricomycetidae</taxon>
        <taxon>Agaricales</taxon>
        <taxon>Agaricineae</taxon>
        <taxon>Hymenogastraceae</taxon>
        <taxon>Gymnopilus</taxon>
    </lineage>
</organism>
<dbReference type="GO" id="GO:0017056">
    <property type="term" value="F:structural constituent of nuclear pore"/>
    <property type="evidence" value="ECO:0007669"/>
    <property type="project" value="InterPro"/>
</dbReference>
<evidence type="ECO:0000259" key="6">
    <source>
        <dbReference type="Pfam" id="PF24527"/>
    </source>
</evidence>
<dbReference type="InterPro" id="IPR056540">
    <property type="entry name" value="TMD_POM152"/>
</dbReference>
<dbReference type="Proteomes" id="UP000284706">
    <property type="component" value="Unassembled WGS sequence"/>
</dbReference>
<dbReference type="GO" id="GO:0006999">
    <property type="term" value="P:nuclear pore organization"/>
    <property type="evidence" value="ECO:0007669"/>
    <property type="project" value="TreeGrafter"/>
</dbReference>
<feature type="domain" description="Nucleoporin POM152 Ig-like" evidence="4">
    <location>
        <begin position="476"/>
        <end position="576"/>
    </location>
</feature>
<feature type="domain" description="Nucleoporin POM152 immunoglobulin-like" evidence="2">
    <location>
        <begin position="915"/>
        <end position="984"/>
    </location>
</feature>
<name>A0A409YI82_9AGAR</name>
<feature type="region of interest" description="Disordered" evidence="1">
    <location>
        <begin position="395"/>
        <end position="415"/>
    </location>
</feature>
<dbReference type="Pfam" id="PF23664">
    <property type="entry name" value="Ig_Pom152"/>
    <property type="match status" value="2"/>
</dbReference>
<feature type="domain" description="Nucleoporin POM152 immunoglobulin-like" evidence="2">
    <location>
        <begin position="581"/>
        <end position="682"/>
    </location>
</feature>
<evidence type="ECO:0000259" key="5">
    <source>
        <dbReference type="Pfam" id="PF24519"/>
    </source>
</evidence>
<dbReference type="Pfam" id="PF24097">
    <property type="entry name" value="TMD_POM152"/>
    <property type="match status" value="1"/>
</dbReference>
<feature type="domain" description="Nucleoporin POM152 first Ig-like" evidence="5">
    <location>
        <begin position="188"/>
        <end position="332"/>
    </location>
</feature>
<dbReference type="InterPro" id="IPR056542">
    <property type="entry name" value="Ig-like_POM152_1st"/>
</dbReference>
<comment type="caution">
    <text evidence="7">The sequence shown here is derived from an EMBL/GenBank/DDBJ whole genome shotgun (WGS) entry which is preliminary data.</text>
</comment>
<dbReference type="InterPro" id="IPR056544">
    <property type="entry name" value="Ig_POM152"/>
</dbReference>
<feature type="compositionally biased region" description="Acidic residues" evidence="1">
    <location>
        <begin position="271"/>
        <end position="284"/>
    </location>
</feature>
<dbReference type="InterPro" id="IPR056541">
    <property type="entry name" value="Ig-like_POM152"/>
</dbReference>
<dbReference type="EMBL" id="NHYE01000828">
    <property type="protein sequence ID" value="PPR02694.1"/>
    <property type="molecule type" value="Genomic_DNA"/>
</dbReference>
<gene>
    <name evidence="7" type="ORF">CVT26_009797</name>
</gene>
<evidence type="ECO:0000313" key="8">
    <source>
        <dbReference type="Proteomes" id="UP000284706"/>
    </source>
</evidence>
<dbReference type="InterPro" id="IPR056543">
    <property type="entry name" value="Ig-like_POM152_9th"/>
</dbReference>
<dbReference type="Pfam" id="PF24312">
    <property type="entry name" value="Ig-like_POM152"/>
    <property type="match status" value="2"/>
</dbReference>
<feature type="region of interest" description="Disordered" evidence="1">
    <location>
        <begin position="261"/>
        <end position="291"/>
    </location>
</feature>
<dbReference type="FunCoup" id="A0A409YI82">
    <property type="interactions" value="58"/>
</dbReference>
<evidence type="ECO:0000313" key="7">
    <source>
        <dbReference type="EMBL" id="PPR02694.1"/>
    </source>
</evidence>
<feature type="domain" description="Nucleoporin POM152 N-terminal transmembrane" evidence="3">
    <location>
        <begin position="23"/>
        <end position="107"/>
    </location>
</feature>
<dbReference type="GO" id="GO:0006606">
    <property type="term" value="P:protein import into nucleus"/>
    <property type="evidence" value="ECO:0007669"/>
    <property type="project" value="TreeGrafter"/>
</dbReference>
<evidence type="ECO:0008006" key="9">
    <source>
        <dbReference type="Google" id="ProtNLM"/>
    </source>
</evidence>
<feature type="region of interest" description="Disordered" evidence="1">
    <location>
        <begin position="683"/>
        <end position="702"/>
    </location>
</feature>
<feature type="compositionally biased region" description="Low complexity" evidence="1">
    <location>
        <begin position="402"/>
        <end position="415"/>
    </location>
</feature>
<dbReference type="PANTHER" id="PTHR28206">
    <property type="entry name" value="NUCLEOPORIN POM152"/>
    <property type="match status" value="1"/>
</dbReference>
<dbReference type="PANTHER" id="PTHR28206:SF1">
    <property type="entry name" value="NUCLEOPORIN POM152"/>
    <property type="match status" value="1"/>
</dbReference>
<dbReference type="InParanoid" id="A0A409YI82"/>
<feature type="domain" description="Nucleoporin POM152 Ig-like" evidence="4">
    <location>
        <begin position="791"/>
        <end position="875"/>
    </location>
</feature>
<evidence type="ECO:0000259" key="3">
    <source>
        <dbReference type="Pfam" id="PF24097"/>
    </source>
</evidence>
<dbReference type="STRING" id="231916.A0A409YI82"/>
<evidence type="ECO:0000256" key="1">
    <source>
        <dbReference type="SAM" id="MobiDB-lite"/>
    </source>
</evidence>
<sequence length="1302" mass="144499">MAAPAPPASRSASEPLIPEKYLDVPSQRLYYLSLGLLCQSIKLLDFIGTFTSLENPATTCRKWLLFDFAYLVVLSRLRIPRLNYSKATVLLQICLLWFLDGIMFGGIRVDVPALLGGFGLSAGLPGAVHLPFLAALELTIHLDIPSTYEGYGLRDLVAPLTFGLLTSSSLRDSHLLGQHTVRMSPISTAHLNPDNLNYCISPSVGFVLVPIVLNNTNIAGLKYSTSPLGFYENISAKAQTHELTSRELKHIEQDYYQKLQAVTQPSAPGTPDDDYDEYDDEEEAESQKLQSTLQRTQSLAHILLRQPGIVRLERVVDVSGSDARLVASEAVVVPCPTVEFAEDEESAQETVRCAGSGPSPQLNINIRGVPPLSLRWLRTINGHREQLVVEGIEGDHKDGAHPQTVSPTSVSQVPSPQNVTIPLTVSLEEPGTYLYALDEIIDGAGNSIRVSSDTISQENHSISKTKSTRSFMVLQRPAIAFSHCSVDSPLSLLKAEETTIGIKAVRTDALDAPWDILLVHRPQDEQNKNSKGWQKTLKMQANQKEVGLRANSQGEYKIIGIKGKYCTGTVLAPDTCKVVEKPYPTAKIEWKRIHECSGDTGISTSIVFHGTPPFQIYYKMQRDKEPAREISRTFNSFRGELTLQPERSGHYAFTFTHVSDANYRKKELDIPTIEQTIHPLASADFVDPHTGGRGKRQRSTCSGDSIDVQVELRGTPPWIVELQTIGPKSTKTIKIPDIQESSQTVTVPIPDELKSAGGSFEIDLLSVEDASKCRRSVSVPGMEIKVKRTLPTVKFYGKPEECRVLVTERERTSLPLRLTGDGPWRVKYRKVSGAVLTTSMSDRNGNLQVTDKGTYELLEVADSQCPGTVVPDASTFTVDWIPRPLARLSPSTPATYESSNGSHILRPICEGVNDHVDLELTGRPPFQIMYNIAQNNEIGGTKIIGQPVFNSIQPRSRFQLQTSTPGRMYYEVKQIGDAAYPLSKFRDAIIPRSERLLFEQQVYVRPSARFRNRNRLNYCFNDALIHLDPSSDDGVVVLEGTPPFTLDLSIKNIGTSHVDTRTIQIPSNTWRLDIPSYSFGSIGPHMISIEKVTDSSNCEQAALDPLFRSIWVDVAETAAIIPFERREDICVGDVTQFQLEGIPPWTIGYKINGKSYTQEAKTSPFSIVQQQPGEFIVNTIAHQQKMCKAAVADLRFRVHDLPSAQVGHGKKIFQDIHEGDQAEITFTLIGEPPFTFTYQRSELAPKKGGIGKVLETHTVSRIYKNEYSIFSALEGTWTVTSISDRYCRYPPVQPDLTVEKRK</sequence>
<dbReference type="GO" id="GO:0070762">
    <property type="term" value="C:nuclear pore transmembrane ring"/>
    <property type="evidence" value="ECO:0007669"/>
    <property type="project" value="TreeGrafter"/>
</dbReference>
<proteinExistence type="predicted"/>
<dbReference type="InterPro" id="IPR037701">
    <property type="entry name" value="Pom152"/>
</dbReference>
<reference evidence="7 8" key="1">
    <citation type="journal article" date="2018" name="Evol. Lett.">
        <title>Horizontal gene cluster transfer increased hallucinogenic mushroom diversity.</title>
        <authorList>
            <person name="Reynolds H.T."/>
            <person name="Vijayakumar V."/>
            <person name="Gluck-Thaler E."/>
            <person name="Korotkin H.B."/>
            <person name="Matheny P.B."/>
            <person name="Slot J.C."/>
        </authorList>
    </citation>
    <scope>NUCLEOTIDE SEQUENCE [LARGE SCALE GENOMIC DNA]</scope>
    <source>
        <strain evidence="7 8">SRW20</strain>
    </source>
</reference>
<accession>A0A409YI82</accession>
<evidence type="ECO:0000259" key="4">
    <source>
        <dbReference type="Pfam" id="PF24312"/>
    </source>
</evidence>
<feature type="domain" description="Nucleoporin POM152 ninth Ig-like" evidence="6">
    <location>
        <begin position="1119"/>
        <end position="1191"/>
    </location>
</feature>
<keyword evidence="8" id="KW-1185">Reference proteome</keyword>
<dbReference type="OrthoDB" id="5529162at2759"/>